<reference evidence="2" key="1">
    <citation type="submission" date="2023-10" db="EMBL/GenBank/DDBJ databases">
        <authorList>
            <person name="Chen Y."/>
            <person name="Shah S."/>
            <person name="Dougan E. K."/>
            <person name="Thang M."/>
            <person name="Chan C."/>
        </authorList>
    </citation>
    <scope>NUCLEOTIDE SEQUENCE [LARGE SCALE GENOMIC DNA]</scope>
</reference>
<evidence type="ECO:0000256" key="1">
    <source>
        <dbReference type="SAM" id="MobiDB-lite"/>
    </source>
</evidence>
<keyword evidence="3" id="KW-1185">Reference proteome</keyword>
<comment type="caution">
    <text evidence="2">The sequence shown here is derived from an EMBL/GenBank/DDBJ whole genome shotgun (WGS) entry which is preliminary data.</text>
</comment>
<name>A0ABN9W836_9DINO</name>
<dbReference type="EMBL" id="CAUYUJ010018288">
    <property type="protein sequence ID" value="CAK0882354.1"/>
    <property type="molecule type" value="Genomic_DNA"/>
</dbReference>
<evidence type="ECO:0000313" key="3">
    <source>
        <dbReference type="Proteomes" id="UP001189429"/>
    </source>
</evidence>
<evidence type="ECO:0000313" key="2">
    <source>
        <dbReference type="EMBL" id="CAK0882354.1"/>
    </source>
</evidence>
<accession>A0ABN9W836</accession>
<gene>
    <name evidence="2" type="ORF">PCOR1329_LOCUS64903</name>
</gene>
<dbReference type="Proteomes" id="UP001189429">
    <property type="component" value="Unassembled WGS sequence"/>
</dbReference>
<sequence>WLVQTLARSILGHLVRRHRSDWPQRTVRRAPPARKPSPPSSAANSEQERWDKRERESWPTLAAARRPTVAAWRRQLPSRILVDFCGRTRYKEEEEEEEEEASRT</sequence>
<feature type="compositionally biased region" description="Basic and acidic residues" evidence="1">
    <location>
        <begin position="46"/>
        <end position="57"/>
    </location>
</feature>
<protein>
    <submittedName>
        <fullName evidence="2">Uncharacterized protein</fullName>
    </submittedName>
</protein>
<feature type="non-terminal residue" evidence="2">
    <location>
        <position position="1"/>
    </location>
</feature>
<feature type="region of interest" description="Disordered" evidence="1">
    <location>
        <begin position="20"/>
        <end position="61"/>
    </location>
</feature>
<proteinExistence type="predicted"/>
<organism evidence="2 3">
    <name type="scientific">Prorocentrum cordatum</name>
    <dbReference type="NCBI Taxonomy" id="2364126"/>
    <lineage>
        <taxon>Eukaryota</taxon>
        <taxon>Sar</taxon>
        <taxon>Alveolata</taxon>
        <taxon>Dinophyceae</taxon>
        <taxon>Prorocentrales</taxon>
        <taxon>Prorocentraceae</taxon>
        <taxon>Prorocentrum</taxon>
    </lineage>
</organism>